<dbReference type="Gene3D" id="3.30.450.180">
    <property type="match status" value="1"/>
</dbReference>
<sequence length="272" mass="29470">MTMQSSFPSRLADARKRRGLSQLQLASIADCSQRHVSFLELGRTRPSREMVQRLSVALALSLRQSNDLLLAAGFAPTWSETPYGAEALAPIRQALDFMLAQQEPYPAVVVDRRWNLLHANNGAVAMVEFLVGPLDPGAAVNLADALVAPDVLRPHLTNWPEVVAYFVRSVEADAAADGTAETAALRDRLRGYAGVQASLAAPSAETASGPVLPMRFAKGAVTLELFTTLATLGTPQDITLQELRIESFFPMNDATREVFRQWASAPTSGRAR</sequence>
<dbReference type="Pfam" id="PF17765">
    <property type="entry name" value="MLTR_LBD"/>
    <property type="match status" value="1"/>
</dbReference>
<name>A0A508TN89_9BRAD</name>
<keyword evidence="3" id="KW-1185">Reference proteome</keyword>
<dbReference type="GO" id="GO:0003677">
    <property type="term" value="F:DNA binding"/>
    <property type="evidence" value="ECO:0007669"/>
    <property type="project" value="InterPro"/>
</dbReference>
<feature type="domain" description="HTH cro/C1-type" evidence="1">
    <location>
        <begin position="11"/>
        <end position="65"/>
    </location>
</feature>
<accession>A0A508TN89</accession>
<dbReference type="CDD" id="cd00093">
    <property type="entry name" value="HTH_XRE"/>
    <property type="match status" value="1"/>
</dbReference>
<proteinExistence type="predicted"/>
<gene>
    <name evidence="2" type="ORF">CI1B_61350</name>
</gene>
<evidence type="ECO:0000259" key="1">
    <source>
        <dbReference type="PROSITE" id="PS50943"/>
    </source>
</evidence>
<dbReference type="SMART" id="SM00530">
    <property type="entry name" value="HTH_XRE"/>
    <property type="match status" value="1"/>
</dbReference>
<dbReference type="EMBL" id="CAADFC020000025">
    <property type="protein sequence ID" value="VIO75852.1"/>
    <property type="molecule type" value="Genomic_DNA"/>
</dbReference>
<dbReference type="SUPFAM" id="SSF47413">
    <property type="entry name" value="lambda repressor-like DNA-binding domains"/>
    <property type="match status" value="1"/>
</dbReference>
<dbReference type="PROSITE" id="PS50943">
    <property type="entry name" value="HTH_CROC1"/>
    <property type="match status" value="1"/>
</dbReference>
<dbReference type="InterPro" id="IPR041413">
    <property type="entry name" value="MLTR_LBD"/>
</dbReference>
<evidence type="ECO:0000313" key="2">
    <source>
        <dbReference type="EMBL" id="VIO75852.1"/>
    </source>
</evidence>
<dbReference type="Pfam" id="PF01381">
    <property type="entry name" value="HTH_3"/>
    <property type="match status" value="1"/>
</dbReference>
<dbReference type="AlphaFoldDB" id="A0A508TN89"/>
<organism evidence="2 3">
    <name type="scientific">Bradyrhizobium ivorense</name>
    <dbReference type="NCBI Taxonomy" id="2511166"/>
    <lineage>
        <taxon>Bacteria</taxon>
        <taxon>Pseudomonadati</taxon>
        <taxon>Pseudomonadota</taxon>
        <taxon>Alphaproteobacteria</taxon>
        <taxon>Hyphomicrobiales</taxon>
        <taxon>Nitrobacteraceae</taxon>
        <taxon>Bradyrhizobium</taxon>
    </lineage>
</organism>
<dbReference type="Proteomes" id="UP000328092">
    <property type="component" value="Unassembled WGS sequence"/>
</dbReference>
<reference evidence="2" key="1">
    <citation type="submission" date="2019-02" db="EMBL/GenBank/DDBJ databases">
        <authorList>
            <person name="Pothier F.J."/>
        </authorList>
    </citation>
    <scope>NUCLEOTIDE SEQUENCE</scope>
    <source>
        <strain evidence="2">CI-1B</strain>
    </source>
</reference>
<dbReference type="PANTHER" id="PTHR35010:SF4">
    <property type="entry name" value="BLL5781 PROTEIN"/>
    <property type="match status" value="1"/>
</dbReference>
<comment type="caution">
    <text evidence="2">The sequence shown here is derived from an EMBL/GenBank/DDBJ whole genome shotgun (WGS) entry which is preliminary data.</text>
</comment>
<evidence type="ECO:0000313" key="3">
    <source>
        <dbReference type="Proteomes" id="UP000328092"/>
    </source>
</evidence>
<dbReference type="InterPro" id="IPR001387">
    <property type="entry name" value="Cro/C1-type_HTH"/>
</dbReference>
<protein>
    <recommendedName>
        <fullName evidence="1">HTH cro/C1-type domain-containing protein</fullName>
    </recommendedName>
</protein>
<dbReference type="InterPro" id="IPR010982">
    <property type="entry name" value="Lambda_DNA-bd_dom_sf"/>
</dbReference>
<dbReference type="Gene3D" id="1.10.260.40">
    <property type="entry name" value="lambda repressor-like DNA-binding domains"/>
    <property type="match status" value="1"/>
</dbReference>
<dbReference type="RefSeq" id="WP_172628249.1">
    <property type="nucleotide sequence ID" value="NZ_CAADFC020000025.1"/>
</dbReference>
<dbReference type="PANTHER" id="PTHR35010">
    <property type="entry name" value="BLL4672 PROTEIN-RELATED"/>
    <property type="match status" value="1"/>
</dbReference>